<proteinExistence type="predicted"/>
<dbReference type="Proteomes" id="UP000295083">
    <property type="component" value="Unassembled WGS sequence"/>
</dbReference>
<keyword evidence="2" id="KW-1185">Reference proteome</keyword>
<reference evidence="1 2" key="1">
    <citation type="submission" date="2018-11" db="EMBL/GenBank/DDBJ databases">
        <title>Genome sequence and assembly of Colletotrichum spinosum.</title>
        <authorList>
            <person name="Gan P."/>
            <person name="Shirasu K."/>
        </authorList>
    </citation>
    <scope>NUCLEOTIDE SEQUENCE [LARGE SCALE GENOMIC DNA]</scope>
    <source>
        <strain evidence="1 2">CBS 515.97</strain>
    </source>
</reference>
<sequence>MGSWKSWNVQSKFMLDLESRGSPLTWNFCGKATAVKRGSTRDEMLSLPATKDVFAAARYESPRPPNAPLHLYRCNSSKLPSDNVPWRQHQSCRGLCSVGTEARNKVWLRVATITSGKEGNEKDKSLSALGGCSLSDLFAQSHDAIRAAMPLGSSANIPIRATSACCWPMLMAMGEGFWLM</sequence>
<gene>
    <name evidence="1" type="ORF">C8035_v005862</name>
</gene>
<protein>
    <submittedName>
        <fullName evidence="1">Uncharacterized protein</fullName>
    </submittedName>
</protein>
<evidence type="ECO:0000313" key="1">
    <source>
        <dbReference type="EMBL" id="TDZ29467.1"/>
    </source>
</evidence>
<evidence type="ECO:0000313" key="2">
    <source>
        <dbReference type="Proteomes" id="UP000295083"/>
    </source>
</evidence>
<dbReference type="EMBL" id="QAPG01000256">
    <property type="protein sequence ID" value="TDZ29467.1"/>
    <property type="molecule type" value="Genomic_DNA"/>
</dbReference>
<dbReference type="AlphaFoldDB" id="A0A4R8PUL0"/>
<organism evidence="1 2">
    <name type="scientific">Colletotrichum spinosum</name>
    <dbReference type="NCBI Taxonomy" id="1347390"/>
    <lineage>
        <taxon>Eukaryota</taxon>
        <taxon>Fungi</taxon>
        <taxon>Dikarya</taxon>
        <taxon>Ascomycota</taxon>
        <taxon>Pezizomycotina</taxon>
        <taxon>Sordariomycetes</taxon>
        <taxon>Hypocreomycetidae</taxon>
        <taxon>Glomerellales</taxon>
        <taxon>Glomerellaceae</taxon>
        <taxon>Colletotrichum</taxon>
        <taxon>Colletotrichum orbiculare species complex</taxon>
    </lineage>
</organism>
<accession>A0A4R8PUL0</accession>
<comment type="caution">
    <text evidence="1">The sequence shown here is derived from an EMBL/GenBank/DDBJ whole genome shotgun (WGS) entry which is preliminary data.</text>
</comment>
<name>A0A4R8PUL0_9PEZI</name>